<feature type="region of interest" description="Disordered" evidence="1">
    <location>
        <begin position="1"/>
        <end position="25"/>
    </location>
</feature>
<protein>
    <submittedName>
        <fullName evidence="2">Uncharacterized protein</fullName>
    </submittedName>
</protein>
<sequence>MNLQRSRKANTDKHTNEANPDRQSVLRKREFQLHKHRFNWVSVLDAEDEYTGEGVGVGQELTERELVIRPKAHLRFPHLTRRRICLTGVGDGKTMQFKRSAERGRKNTYQSFCSKADARWDGSKDDRPTDTSTWAPEVRREIRAGDRNEEPKKKLKLVGEQ</sequence>
<reference evidence="2" key="1">
    <citation type="submission" date="2023-07" db="EMBL/GenBank/DDBJ databases">
        <title>draft genome sequence of fig (Ficus carica).</title>
        <authorList>
            <person name="Takahashi T."/>
            <person name="Nishimura K."/>
        </authorList>
    </citation>
    <scope>NUCLEOTIDE SEQUENCE</scope>
</reference>
<name>A0AA88AZC2_FICCA</name>
<feature type="region of interest" description="Disordered" evidence="1">
    <location>
        <begin position="117"/>
        <end position="161"/>
    </location>
</feature>
<keyword evidence="3" id="KW-1185">Reference proteome</keyword>
<evidence type="ECO:0000256" key="1">
    <source>
        <dbReference type="SAM" id="MobiDB-lite"/>
    </source>
</evidence>
<evidence type="ECO:0000313" key="3">
    <source>
        <dbReference type="Proteomes" id="UP001187192"/>
    </source>
</evidence>
<accession>A0AA88AZC2</accession>
<organism evidence="2 3">
    <name type="scientific">Ficus carica</name>
    <name type="common">Common fig</name>
    <dbReference type="NCBI Taxonomy" id="3494"/>
    <lineage>
        <taxon>Eukaryota</taxon>
        <taxon>Viridiplantae</taxon>
        <taxon>Streptophyta</taxon>
        <taxon>Embryophyta</taxon>
        <taxon>Tracheophyta</taxon>
        <taxon>Spermatophyta</taxon>
        <taxon>Magnoliopsida</taxon>
        <taxon>eudicotyledons</taxon>
        <taxon>Gunneridae</taxon>
        <taxon>Pentapetalae</taxon>
        <taxon>rosids</taxon>
        <taxon>fabids</taxon>
        <taxon>Rosales</taxon>
        <taxon>Moraceae</taxon>
        <taxon>Ficeae</taxon>
        <taxon>Ficus</taxon>
    </lineage>
</organism>
<comment type="caution">
    <text evidence="2">The sequence shown here is derived from an EMBL/GenBank/DDBJ whole genome shotgun (WGS) entry which is preliminary data.</text>
</comment>
<feature type="compositionally biased region" description="Basic and acidic residues" evidence="1">
    <location>
        <begin position="9"/>
        <end position="20"/>
    </location>
</feature>
<gene>
    <name evidence="2" type="ORF">TIFTF001_022131</name>
</gene>
<dbReference type="AlphaFoldDB" id="A0AA88AZC2"/>
<dbReference type="EMBL" id="BTGU01000044">
    <property type="protein sequence ID" value="GMN52986.1"/>
    <property type="molecule type" value="Genomic_DNA"/>
</dbReference>
<evidence type="ECO:0000313" key="2">
    <source>
        <dbReference type="EMBL" id="GMN52986.1"/>
    </source>
</evidence>
<proteinExistence type="predicted"/>
<feature type="compositionally biased region" description="Basic and acidic residues" evidence="1">
    <location>
        <begin position="117"/>
        <end position="129"/>
    </location>
</feature>
<dbReference type="Proteomes" id="UP001187192">
    <property type="component" value="Unassembled WGS sequence"/>
</dbReference>
<feature type="compositionally biased region" description="Basic and acidic residues" evidence="1">
    <location>
        <begin position="137"/>
        <end position="161"/>
    </location>
</feature>